<name>A0A179FQE9_METCM</name>
<dbReference type="InterPro" id="IPR029058">
    <property type="entry name" value="AB_hydrolase_fold"/>
</dbReference>
<keyword evidence="6" id="KW-0472">Membrane</keyword>
<evidence type="ECO:0000256" key="5">
    <source>
        <dbReference type="ARBA" id="ARBA00023128"/>
    </source>
</evidence>
<comment type="subcellular location">
    <subcellularLocation>
        <location evidence="2">Endoplasmic reticulum</location>
    </subcellularLocation>
    <subcellularLocation>
        <location evidence="3">Membrane</location>
    </subcellularLocation>
    <subcellularLocation>
        <location evidence="1">Mitochondrion</location>
    </subcellularLocation>
</comment>
<dbReference type="AlphaFoldDB" id="A0A179FQE9"/>
<dbReference type="PANTHER" id="PTHR48182">
    <property type="entry name" value="PROTEIN SERAC1"/>
    <property type="match status" value="1"/>
</dbReference>
<feature type="compositionally biased region" description="Low complexity" evidence="7">
    <location>
        <begin position="1045"/>
        <end position="1055"/>
    </location>
</feature>
<dbReference type="GO" id="GO:0005739">
    <property type="term" value="C:mitochondrion"/>
    <property type="evidence" value="ECO:0007669"/>
    <property type="project" value="UniProtKB-SubCell"/>
</dbReference>
<evidence type="ECO:0000256" key="4">
    <source>
        <dbReference type="ARBA" id="ARBA00022824"/>
    </source>
</evidence>
<evidence type="ECO:0000256" key="1">
    <source>
        <dbReference type="ARBA" id="ARBA00004173"/>
    </source>
</evidence>
<reference evidence="9 10" key="1">
    <citation type="journal article" date="2016" name="PLoS Pathog.">
        <title>Biosynthesis of antibiotic leucinostatins in bio-control fungus Purpureocillium lilacinum and their inhibition on phytophthora revealed by genome mining.</title>
        <authorList>
            <person name="Wang G."/>
            <person name="Liu Z."/>
            <person name="Lin R."/>
            <person name="Li E."/>
            <person name="Mao Z."/>
            <person name="Ling J."/>
            <person name="Yang Y."/>
            <person name="Yin W.B."/>
            <person name="Xie B."/>
        </authorList>
    </citation>
    <scope>NUCLEOTIDE SEQUENCE [LARGE SCALE GENOMIC DNA]</scope>
    <source>
        <strain evidence="9">170</strain>
    </source>
</reference>
<dbReference type="PANTHER" id="PTHR48182:SF2">
    <property type="entry name" value="PROTEIN SERAC1"/>
    <property type="match status" value="1"/>
</dbReference>
<organism evidence="9 10">
    <name type="scientific">Pochonia chlamydosporia 170</name>
    <dbReference type="NCBI Taxonomy" id="1380566"/>
    <lineage>
        <taxon>Eukaryota</taxon>
        <taxon>Fungi</taxon>
        <taxon>Dikarya</taxon>
        <taxon>Ascomycota</taxon>
        <taxon>Pezizomycotina</taxon>
        <taxon>Sordariomycetes</taxon>
        <taxon>Hypocreomycetidae</taxon>
        <taxon>Hypocreales</taxon>
        <taxon>Clavicipitaceae</taxon>
        <taxon>Pochonia</taxon>
    </lineage>
</organism>
<keyword evidence="5" id="KW-0496">Mitochondrion</keyword>
<dbReference type="GeneID" id="28847548"/>
<dbReference type="GO" id="GO:0005783">
    <property type="term" value="C:endoplasmic reticulum"/>
    <property type="evidence" value="ECO:0007669"/>
    <property type="project" value="UniProtKB-SubCell"/>
</dbReference>
<dbReference type="GO" id="GO:0016020">
    <property type="term" value="C:membrane"/>
    <property type="evidence" value="ECO:0007669"/>
    <property type="project" value="UniProtKB-SubCell"/>
</dbReference>
<dbReference type="InterPro" id="IPR027417">
    <property type="entry name" value="P-loop_NTPase"/>
</dbReference>
<evidence type="ECO:0000259" key="8">
    <source>
        <dbReference type="Pfam" id="PF13191"/>
    </source>
</evidence>
<dbReference type="EMBL" id="LSBJ02000003">
    <property type="protein sequence ID" value="OAQ67812.1"/>
    <property type="molecule type" value="Genomic_DNA"/>
</dbReference>
<evidence type="ECO:0000256" key="6">
    <source>
        <dbReference type="ARBA" id="ARBA00023136"/>
    </source>
</evidence>
<dbReference type="Gene3D" id="3.40.50.1820">
    <property type="entry name" value="alpha/beta hydrolase"/>
    <property type="match status" value="1"/>
</dbReference>
<feature type="domain" description="Orc1-like AAA ATPase" evidence="8">
    <location>
        <begin position="339"/>
        <end position="482"/>
    </location>
</feature>
<dbReference type="RefSeq" id="XP_018144662.1">
    <property type="nucleotide sequence ID" value="XM_018283554.1"/>
</dbReference>
<dbReference type="Gene3D" id="1.25.40.10">
    <property type="entry name" value="Tetratricopeptide repeat domain"/>
    <property type="match status" value="2"/>
</dbReference>
<dbReference type="Proteomes" id="UP000078397">
    <property type="component" value="Unassembled WGS sequence"/>
</dbReference>
<feature type="region of interest" description="Disordered" evidence="7">
    <location>
        <begin position="669"/>
        <end position="688"/>
    </location>
</feature>
<dbReference type="KEGG" id="pchm:VFPPC_04154"/>
<feature type="region of interest" description="Disordered" evidence="7">
    <location>
        <begin position="1036"/>
        <end position="1055"/>
    </location>
</feature>
<dbReference type="InterPro" id="IPR041664">
    <property type="entry name" value="AAA_16"/>
</dbReference>
<dbReference type="STRING" id="1380566.A0A179FQE9"/>
<dbReference type="Pfam" id="PF13191">
    <property type="entry name" value="AAA_16"/>
    <property type="match status" value="1"/>
</dbReference>
<dbReference type="SUPFAM" id="SSF48452">
    <property type="entry name" value="TPR-like"/>
    <property type="match status" value="2"/>
</dbReference>
<comment type="caution">
    <text evidence="9">The sequence shown here is derived from an EMBL/GenBank/DDBJ whole genome shotgun (WGS) entry which is preliminary data.</text>
</comment>
<dbReference type="InterPro" id="IPR011990">
    <property type="entry name" value="TPR-like_helical_dom_sf"/>
</dbReference>
<dbReference type="SUPFAM" id="SSF52540">
    <property type="entry name" value="P-loop containing nucleoside triphosphate hydrolases"/>
    <property type="match status" value="1"/>
</dbReference>
<keyword evidence="10" id="KW-1185">Reference proteome</keyword>
<accession>A0A179FQE9</accession>
<dbReference type="SUPFAM" id="SSF53474">
    <property type="entry name" value="alpha/beta-Hydrolases"/>
    <property type="match status" value="1"/>
</dbReference>
<evidence type="ECO:0000256" key="2">
    <source>
        <dbReference type="ARBA" id="ARBA00004240"/>
    </source>
</evidence>
<dbReference type="Gene3D" id="3.40.50.300">
    <property type="entry name" value="P-loop containing nucleotide triphosphate hydrolases"/>
    <property type="match status" value="1"/>
</dbReference>
<protein>
    <submittedName>
        <fullName evidence="9">Tetratricopeptide repeat protein</fullName>
    </submittedName>
</protein>
<dbReference type="Pfam" id="PF13424">
    <property type="entry name" value="TPR_12"/>
    <property type="match status" value="1"/>
</dbReference>
<dbReference type="InterPro" id="IPR052374">
    <property type="entry name" value="SERAC1"/>
</dbReference>
<evidence type="ECO:0000313" key="9">
    <source>
        <dbReference type="EMBL" id="OAQ67812.1"/>
    </source>
</evidence>
<evidence type="ECO:0000256" key="7">
    <source>
        <dbReference type="SAM" id="MobiDB-lite"/>
    </source>
</evidence>
<keyword evidence="4" id="KW-0256">Endoplasmic reticulum</keyword>
<sequence>MADALEPLKGIIHRMRGAVSRRRPGEISGLTVVHDPANAEIDIVAVHGLGGQGFRSWITWDPRGGKSKSWLEELLGADIPNARIMTYGYISDGISYSYVVRNIVYGRALHLAKVLTAKRQQDKANRRPLFFIAHSLGGWIVKRALIISSEAASMELKDIELSTCGVAFFGTLSPGRPSSPSPLANVIRRTTSNLADYDVSRAEKASSSQERLANDVEWLEHQMEAFKAITANLPRLSFYETKKTQDGYVVEQRHSMTGSDGAQIALKATHSELIRFHGRDANYQTFIENFREMVDTSISSGLLESKQRAFDFAAVHRLEYLARGYSIPYRLPGEPRAIIARQDLLDRLEHILTPDVDPIIVKLGIVSLWGLAGTGKSTLARHYAEINRENLSFVFWIRAESWQTAAASYLEFANTIVEHYAKDTSRGQVENDLGFAGVEDMLKVKSIMHLDPSRVRSVVRSVKDWLLRPENTRWLLIFDNVEPSYDIFDFIPLTLSGKIILTSRDSNCCSWGIKLHVDAMEEEESINLLDAIVGGNASQDPIQAEAASRVVQHLAYHPQNIAMAASTIRNKGLSILDYQAMVEASMPMTLLGSTLHQSPLTKTVLQISAMLSTSIIPVALFSATSYVKQVPERFRSILGEMRAFQESDHLDDVLQYLLDQNFIQTPSTPSDTASSLVPSSPSSLPSSQTSTYFDAFVVDPKARDFVRGMLSDEEKVDHAWMACNVCVDGIRRKEAQSTNVQEIHDFGRIMGPHAKTCFDDWSSILEASADEDDVAWHVLGEVCMMQGAIDQAIGCFELSLRQQSNQMDVKERIQAALFLSSLLQQTGQYRKSSDVLADIDIASIDQALGFKVALARASATAAQGELDCAEDQYETLELEQEEALGPLDIATVGTVHKLASTLERRGKPEEAQALYRRVYISYQNIYGHNDRMTLDALDDLANSYKESLALDEAETLYKQSVDIRTRTLGADHPQTAYAIQNLAEIDDLRSRYADAKTKYQQTLDIIAPTLGKAHPWYTTTLQKMAFSSRRRGHFLLDSPLPTRPPSSRTSSISGRSRAIKVKEEALSRDVSCRRAFEEAEKLYLDVLTIKKSARELYTEEQVVATGSELAKMYETERFFDDNRDEKMEMLRTMLRESRRRGTI</sequence>
<evidence type="ECO:0000313" key="10">
    <source>
        <dbReference type="Proteomes" id="UP000078397"/>
    </source>
</evidence>
<gene>
    <name evidence="9" type="ORF">VFPPC_04154</name>
</gene>
<proteinExistence type="predicted"/>
<dbReference type="OrthoDB" id="7464126at2759"/>
<evidence type="ECO:0000256" key="3">
    <source>
        <dbReference type="ARBA" id="ARBA00004370"/>
    </source>
</evidence>